<dbReference type="RefSeq" id="WP_238221960.1">
    <property type="nucleotide sequence ID" value="NZ_BAAADH010000020.1"/>
</dbReference>
<accession>A0ABQ4U832</accession>
<gene>
    <name evidence="2" type="ORF">LNAOJCKE_0377</name>
</gene>
<evidence type="ECO:0000256" key="1">
    <source>
        <dbReference type="SAM" id="MobiDB-lite"/>
    </source>
</evidence>
<dbReference type="EMBL" id="BPRC01000001">
    <property type="protein sequence ID" value="GJE63183.1"/>
    <property type="molecule type" value="Genomic_DNA"/>
</dbReference>
<evidence type="ECO:0000313" key="3">
    <source>
        <dbReference type="Proteomes" id="UP001055039"/>
    </source>
</evidence>
<feature type="region of interest" description="Disordered" evidence="1">
    <location>
        <begin position="136"/>
        <end position="172"/>
    </location>
</feature>
<reference evidence="2" key="2">
    <citation type="submission" date="2021-08" db="EMBL/GenBank/DDBJ databases">
        <authorList>
            <person name="Tani A."/>
            <person name="Ola A."/>
            <person name="Ogura Y."/>
            <person name="Katsura K."/>
            <person name="Hayashi T."/>
        </authorList>
    </citation>
    <scope>NUCLEOTIDE SEQUENCE</scope>
    <source>
        <strain evidence="2">NBRC 15686</strain>
    </source>
</reference>
<keyword evidence="3" id="KW-1185">Reference proteome</keyword>
<proteinExistence type="predicted"/>
<protein>
    <submittedName>
        <fullName evidence="2">Uncharacterized protein</fullName>
    </submittedName>
</protein>
<feature type="compositionally biased region" description="Polar residues" evidence="1">
    <location>
        <begin position="146"/>
        <end position="158"/>
    </location>
</feature>
<organism evidence="2 3">
    <name type="scientific">Methylorubrum aminovorans</name>
    <dbReference type="NCBI Taxonomy" id="269069"/>
    <lineage>
        <taxon>Bacteria</taxon>
        <taxon>Pseudomonadati</taxon>
        <taxon>Pseudomonadota</taxon>
        <taxon>Alphaproteobacteria</taxon>
        <taxon>Hyphomicrobiales</taxon>
        <taxon>Methylobacteriaceae</taxon>
        <taxon>Methylorubrum</taxon>
    </lineage>
</organism>
<comment type="caution">
    <text evidence="2">The sequence shown here is derived from an EMBL/GenBank/DDBJ whole genome shotgun (WGS) entry which is preliminary data.</text>
</comment>
<reference evidence="2" key="1">
    <citation type="journal article" date="2021" name="Front. Microbiol.">
        <title>Comprehensive Comparative Genomics and Phenotyping of Methylobacterium Species.</title>
        <authorList>
            <person name="Alessa O."/>
            <person name="Ogura Y."/>
            <person name="Fujitani Y."/>
            <person name="Takami H."/>
            <person name="Hayashi T."/>
            <person name="Sahin N."/>
            <person name="Tani A."/>
        </authorList>
    </citation>
    <scope>NUCLEOTIDE SEQUENCE</scope>
    <source>
        <strain evidence="2">NBRC 15686</strain>
    </source>
</reference>
<evidence type="ECO:0000313" key="2">
    <source>
        <dbReference type="EMBL" id="GJE63183.1"/>
    </source>
</evidence>
<sequence>MTVNDLVCLERVGAWLRAKLAEPGMLRGRQRGEEYVDRVIRFALYVVRVHGRDDHEHIFPLSRMPMSGLASLGMPEWSIRSFIGVLERAGFVEPQGPLVRRCHAGTVSPTDGAKAVWWCPRQFKLSQAIRSLFGKSPDPDLDASPLGSQSAQDETPNLSEYREGQNERDESLESTLLGGLTGLDDDPIVDELEESLDTYRRTVVPQAMPDRRRHPQKWEPTFEEMEQIWLERARKGFTLSAEALKPKRPW</sequence>
<dbReference type="Proteomes" id="UP001055039">
    <property type="component" value="Unassembled WGS sequence"/>
</dbReference>
<name>A0ABQ4U832_9HYPH</name>
<feature type="compositionally biased region" description="Basic and acidic residues" evidence="1">
    <location>
        <begin position="160"/>
        <end position="171"/>
    </location>
</feature>